<name>A0ABD4T9Y3_9CYAN</name>
<feature type="compositionally biased region" description="Basic and acidic residues" evidence="1">
    <location>
        <begin position="1"/>
        <end position="12"/>
    </location>
</feature>
<reference evidence="2 3" key="1">
    <citation type="journal article" date="2015" name="Genome Announc.">
        <title>Draft Genome Sequence of Filamentous Marine Cyanobacterium Lyngbya confervoides Strain BDU141951.</title>
        <authorList>
            <person name="Chandrababunaidu M.M."/>
            <person name="Sen D."/>
            <person name="Tripathy S."/>
        </authorList>
    </citation>
    <scope>NUCLEOTIDE SEQUENCE [LARGE SCALE GENOMIC DNA]</scope>
    <source>
        <strain evidence="2 3">BDU141951</strain>
    </source>
</reference>
<keyword evidence="3" id="KW-1185">Reference proteome</keyword>
<accession>A0ABD4T9Y3</accession>
<dbReference type="Proteomes" id="UP000031561">
    <property type="component" value="Unassembled WGS sequence"/>
</dbReference>
<dbReference type="InterPro" id="IPR049816">
    <property type="entry name" value="McdB"/>
</dbReference>
<dbReference type="AlphaFoldDB" id="A0ABD4T9Y3"/>
<organism evidence="2 3">
    <name type="scientific">Lyngbya confervoides BDU141951</name>
    <dbReference type="NCBI Taxonomy" id="1574623"/>
    <lineage>
        <taxon>Bacteria</taxon>
        <taxon>Bacillati</taxon>
        <taxon>Cyanobacteriota</taxon>
        <taxon>Cyanophyceae</taxon>
        <taxon>Oscillatoriophycideae</taxon>
        <taxon>Oscillatoriales</taxon>
        <taxon>Microcoleaceae</taxon>
        <taxon>Lyngbya</taxon>
    </lineage>
</organism>
<dbReference type="RefSeq" id="WP_166283458.1">
    <property type="nucleotide sequence ID" value="NZ_JTHE03000112.1"/>
</dbReference>
<feature type="region of interest" description="Disordered" evidence="1">
    <location>
        <begin position="1"/>
        <end position="21"/>
    </location>
</feature>
<dbReference type="EMBL" id="JTHE03000112">
    <property type="protein sequence ID" value="MCM1985100.1"/>
    <property type="molecule type" value="Genomic_DNA"/>
</dbReference>
<proteinExistence type="predicted"/>
<evidence type="ECO:0000256" key="1">
    <source>
        <dbReference type="SAM" id="MobiDB-lite"/>
    </source>
</evidence>
<gene>
    <name evidence="2" type="ORF">QQ91_0019965</name>
</gene>
<dbReference type="Pfam" id="PF26392">
    <property type="entry name" value="McdB"/>
    <property type="match status" value="1"/>
</dbReference>
<evidence type="ECO:0000313" key="3">
    <source>
        <dbReference type="Proteomes" id="UP000031561"/>
    </source>
</evidence>
<evidence type="ECO:0000313" key="2">
    <source>
        <dbReference type="EMBL" id="MCM1985100.1"/>
    </source>
</evidence>
<sequence length="141" mass="15918">MGLMDKIKREQSDPSIVVPIRPDPLQTEDAIADAEEIPLPDSTANESYLADLEKKLAAYPAIASKKLGLRIEEDLLEEVQIFCKKNKITPETLFEALFTQTVSKDSVLNRVVKDAQKRCKQRTEAGNIRSMITKFKNIKDK</sequence>
<protein>
    <submittedName>
        <fullName evidence="2">Uncharacterized protein</fullName>
    </submittedName>
</protein>
<comment type="caution">
    <text evidence="2">The sequence shown here is derived from an EMBL/GenBank/DDBJ whole genome shotgun (WGS) entry which is preliminary data.</text>
</comment>